<reference evidence="2 3" key="1">
    <citation type="submission" date="2015-09" db="EMBL/GenBank/DDBJ databases">
        <authorList>
            <consortium name="Pathogen Informatics"/>
        </authorList>
    </citation>
    <scope>NUCLEOTIDE SEQUENCE [LARGE SCALE GENOMIC DNA]</scope>
    <source>
        <strain evidence="2 3">2789STDY5834928</strain>
    </source>
</reference>
<evidence type="ECO:0000313" key="3">
    <source>
        <dbReference type="Proteomes" id="UP000095662"/>
    </source>
</evidence>
<evidence type="ECO:0000256" key="1">
    <source>
        <dbReference type="SAM" id="MobiDB-lite"/>
    </source>
</evidence>
<accession>A0A174ZQS6</accession>
<proteinExistence type="predicted"/>
<evidence type="ECO:0008006" key="4">
    <source>
        <dbReference type="Google" id="ProtNLM"/>
    </source>
</evidence>
<evidence type="ECO:0000313" key="2">
    <source>
        <dbReference type="EMBL" id="CUQ85610.1"/>
    </source>
</evidence>
<dbReference type="STRING" id="39492.ERS852540_01139"/>
<sequence>MEKFTQLLAGLGGALLLIFAVVASVMLNSTYVPDDSDDSSAPVTTAATTTKAPETTPVTTKPQTTTPVTTKAPETTTAATEPLEWGEEAFSATMYVNQSCYSRIKALMGSEAVKQYTYGEAVNVVAKTDTGYYKLNDGEYIHGDYLSETEL</sequence>
<name>A0A174ZQS6_9FIRM</name>
<dbReference type="AlphaFoldDB" id="A0A174ZQS6"/>
<gene>
    <name evidence="2" type="ORF">ERS852540_01139</name>
</gene>
<feature type="region of interest" description="Disordered" evidence="1">
    <location>
        <begin position="33"/>
        <end position="80"/>
    </location>
</feature>
<dbReference type="Proteomes" id="UP000095662">
    <property type="component" value="Unassembled WGS sequence"/>
</dbReference>
<protein>
    <recommendedName>
        <fullName evidence="4">SH3b domain-containing protein</fullName>
    </recommendedName>
</protein>
<feature type="compositionally biased region" description="Low complexity" evidence="1">
    <location>
        <begin position="39"/>
        <end position="80"/>
    </location>
</feature>
<organism evidence="2 3">
    <name type="scientific">[Eubacterium] siraeum</name>
    <dbReference type="NCBI Taxonomy" id="39492"/>
    <lineage>
        <taxon>Bacteria</taxon>
        <taxon>Bacillati</taxon>
        <taxon>Bacillota</taxon>
        <taxon>Clostridia</taxon>
        <taxon>Eubacteriales</taxon>
        <taxon>Oscillospiraceae</taxon>
        <taxon>Oscillospiraceae incertae sedis</taxon>
    </lineage>
</organism>
<dbReference type="EMBL" id="CZBY01000007">
    <property type="protein sequence ID" value="CUQ85610.1"/>
    <property type="molecule type" value="Genomic_DNA"/>
</dbReference>